<comment type="subcellular location">
    <subcellularLocation>
        <location evidence="1">Chromosome</location>
    </subcellularLocation>
</comment>
<name>A0AAQ1GPN7_9BURK</name>
<sequence>MRRVITRRSPIHGKGVFALRELAAGERILEYRGLVTTWREAANHCSGRENEEHTFLFGLSDGRVIDGGRGGNSARWLNHACNANCEAVEESNRVFIETIRAIAPGEELFIDYSLELPRSGRRRDTRETYRCHCGAPSCRGTMLRCT</sequence>
<dbReference type="InterPro" id="IPR003616">
    <property type="entry name" value="Post-SET_dom"/>
</dbReference>
<dbReference type="Proteomes" id="UP000183529">
    <property type="component" value="Unassembled WGS sequence"/>
</dbReference>
<dbReference type="PROSITE" id="PS50280">
    <property type="entry name" value="SET"/>
    <property type="match status" value="1"/>
</dbReference>
<evidence type="ECO:0000256" key="3">
    <source>
        <dbReference type="ARBA" id="ARBA00022603"/>
    </source>
</evidence>
<feature type="domain" description="SET" evidence="6">
    <location>
        <begin position="2"/>
        <end position="113"/>
    </location>
</feature>
<protein>
    <recommendedName>
        <fullName evidence="10">SET domain-containing protein-lysine N-methyltransferase</fullName>
    </recommendedName>
</protein>
<evidence type="ECO:0000256" key="5">
    <source>
        <dbReference type="ARBA" id="ARBA00022691"/>
    </source>
</evidence>
<evidence type="ECO:0000313" key="9">
    <source>
        <dbReference type="Proteomes" id="UP000183529"/>
    </source>
</evidence>
<dbReference type="Gene3D" id="2.170.270.10">
    <property type="entry name" value="SET domain"/>
    <property type="match status" value="1"/>
</dbReference>
<dbReference type="AlphaFoldDB" id="A0AAQ1GPN7"/>
<dbReference type="SMART" id="SM00317">
    <property type="entry name" value="SET"/>
    <property type="match status" value="1"/>
</dbReference>
<keyword evidence="5" id="KW-0949">S-adenosyl-L-methionine</keyword>
<evidence type="ECO:0000259" key="6">
    <source>
        <dbReference type="PROSITE" id="PS50280"/>
    </source>
</evidence>
<evidence type="ECO:0000256" key="2">
    <source>
        <dbReference type="ARBA" id="ARBA00022454"/>
    </source>
</evidence>
<dbReference type="GO" id="GO:0008168">
    <property type="term" value="F:methyltransferase activity"/>
    <property type="evidence" value="ECO:0007669"/>
    <property type="project" value="UniProtKB-KW"/>
</dbReference>
<feature type="domain" description="Post-SET" evidence="7">
    <location>
        <begin position="127"/>
        <end position="143"/>
    </location>
</feature>
<dbReference type="Pfam" id="PF00856">
    <property type="entry name" value="SET"/>
    <property type="match status" value="1"/>
</dbReference>
<dbReference type="InterPro" id="IPR001214">
    <property type="entry name" value="SET_dom"/>
</dbReference>
<organism evidence="8 9">
    <name type="scientific">Paraburkholderia tropica</name>
    <dbReference type="NCBI Taxonomy" id="92647"/>
    <lineage>
        <taxon>Bacteria</taxon>
        <taxon>Pseudomonadati</taxon>
        <taxon>Pseudomonadota</taxon>
        <taxon>Betaproteobacteria</taxon>
        <taxon>Burkholderiales</taxon>
        <taxon>Burkholderiaceae</taxon>
        <taxon>Paraburkholderia</taxon>
    </lineage>
</organism>
<keyword evidence="2" id="KW-0158">Chromosome</keyword>
<evidence type="ECO:0000256" key="1">
    <source>
        <dbReference type="ARBA" id="ARBA00004286"/>
    </source>
</evidence>
<dbReference type="EMBL" id="FNZM01000041">
    <property type="protein sequence ID" value="SEK15521.1"/>
    <property type="molecule type" value="Genomic_DNA"/>
</dbReference>
<evidence type="ECO:0000259" key="7">
    <source>
        <dbReference type="PROSITE" id="PS50868"/>
    </source>
</evidence>
<evidence type="ECO:0008006" key="10">
    <source>
        <dbReference type="Google" id="ProtNLM"/>
    </source>
</evidence>
<evidence type="ECO:0000256" key="4">
    <source>
        <dbReference type="ARBA" id="ARBA00022679"/>
    </source>
</evidence>
<comment type="caution">
    <text evidence="8">The sequence shown here is derived from an EMBL/GenBank/DDBJ whole genome shotgun (WGS) entry which is preliminary data.</text>
</comment>
<proteinExistence type="predicted"/>
<dbReference type="InterPro" id="IPR046341">
    <property type="entry name" value="SET_dom_sf"/>
</dbReference>
<dbReference type="GO" id="GO:0005694">
    <property type="term" value="C:chromosome"/>
    <property type="evidence" value="ECO:0007669"/>
    <property type="project" value="UniProtKB-SubCell"/>
</dbReference>
<dbReference type="PANTHER" id="PTHR22884">
    <property type="entry name" value="SET DOMAIN PROTEINS"/>
    <property type="match status" value="1"/>
</dbReference>
<dbReference type="GO" id="GO:0032259">
    <property type="term" value="P:methylation"/>
    <property type="evidence" value="ECO:0007669"/>
    <property type="project" value="UniProtKB-KW"/>
</dbReference>
<gene>
    <name evidence="8" type="ORF">SAMN05216550_14116</name>
</gene>
<dbReference type="SUPFAM" id="SSF82199">
    <property type="entry name" value="SET domain"/>
    <property type="match status" value="1"/>
</dbReference>
<dbReference type="RefSeq" id="WP_074987800.1">
    <property type="nucleotide sequence ID" value="NZ_CADFGN010000027.1"/>
</dbReference>
<dbReference type="InterPro" id="IPR050777">
    <property type="entry name" value="SET2_Histone-Lys_MeTrsfase"/>
</dbReference>
<accession>A0AAQ1GPN7</accession>
<dbReference type="PROSITE" id="PS50868">
    <property type="entry name" value="POST_SET"/>
    <property type="match status" value="1"/>
</dbReference>
<keyword evidence="3" id="KW-0489">Methyltransferase</keyword>
<keyword evidence="4" id="KW-0808">Transferase</keyword>
<reference evidence="8 9" key="1">
    <citation type="submission" date="2016-10" db="EMBL/GenBank/DDBJ databases">
        <authorList>
            <person name="Varghese N."/>
            <person name="Submissions S."/>
        </authorList>
    </citation>
    <scope>NUCLEOTIDE SEQUENCE [LARGE SCALE GENOMIC DNA]</scope>
    <source>
        <strain evidence="8 9">LMG 22274</strain>
    </source>
</reference>
<evidence type="ECO:0000313" key="8">
    <source>
        <dbReference type="EMBL" id="SEK15521.1"/>
    </source>
</evidence>